<dbReference type="AlphaFoldDB" id="I2F369"/>
<reference evidence="2 3" key="1">
    <citation type="journal article" date="2012" name="Genome Biol. Evol.">
        <title>Genome Sequence of the Mesophilic Thermotogales Bacterium Mesotoga prima MesG1.Ag.4.2 Reveals the Largest Thermotogales Genome To Date.</title>
        <authorList>
            <person name="Zhaxybayeva O."/>
            <person name="Swithers K.S."/>
            <person name="Foght J."/>
            <person name="Green A.G."/>
            <person name="Bruce D."/>
            <person name="Detter C."/>
            <person name="Han S."/>
            <person name="Teshima H."/>
            <person name="Han J."/>
            <person name="Woyke T."/>
            <person name="Pitluck S."/>
            <person name="Nolan M."/>
            <person name="Ivanova N."/>
            <person name="Pati A."/>
            <person name="Land M.L."/>
            <person name="Dlutek M."/>
            <person name="Doolittle W.F."/>
            <person name="Noll K.M."/>
            <person name="Nesbo C.L."/>
        </authorList>
    </citation>
    <scope>NUCLEOTIDE SEQUENCE [LARGE SCALE GENOMIC DNA]</scope>
    <source>
        <strain evidence="3">mesG1.Ag.4.2</strain>
    </source>
</reference>
<dbReference type="HOGENOM" id="CLU_114937_0_0_0"/>
<proteinExistence type="predicted"/>
<evidence type="ECO:0000313" key="2">
    <source>
        <dbReference type="EMBL" id="AFK06372.1"/>
    </source>
</evidence>
<dbReference type="eggNOG" id="COG0517">
    <property type="taxonomic scope" value="Bacteria"/>
</dbReference>
<dbReference type="Gene3D" id="3.10.580.10">
    <property type="entry name" value="CBS-domain"/>
    <property type="match status" value="1"/>
</dbReference>
<dbReference type="RefSeq" id="WP_014730447.1">
    <property type="nucleotide sequence ID" value="NC_017934.1"/>
</dbReference>
<dbReference type="PROSITE" id="PS51671">
    <property type="entry name" value="ACT"/>
    <property type="match status" value="1"/>
</dbReference>
<dbReference type="Proteomes" id="UP000002881">
    <property type="component" value="Chromosome"/>
</dbReference>
<feature type="domain" description="ACT" evidence="1">
    <location>
        <begin position="128"/>
        <end position="204"/>
    </location>
</feature>
<protein>
    <submittedName>
        <fullName evidence="2">Mg/Co/Ni transporter MgtE with CBS domain</fullName>
    </submittedName>
</protein>
<dbReference type="Pfam" id="PF01842">
    <property type="entry name" value="ACT"/>
    <property type="match status" value="1"/>
</dbReference>
<sequence>MNIEKWINRTYPVFEESSTLEDVFSIKALAGLTNIISVDKEGRLSGTARLDEIDDFDLSKKLSEIVVEPVFYCRDSDFIEDAALMLIESHDYVLPVVNDDFVVVGAIGVFEILEGLMEFTAMDRPGARISIILEDKPGALREVVDFLAEKEVNILSIITSTAESKEFKRVVIRTDESDISLIADILGEKGISFESISEEEGFSV</sequence>
<dbReference type="SUPFAM" id="SSF55021">
    <property type="entry name" value="ACT-like"/>
    <property type="match status" value="1"/>
</dbReference>
<dbReference type="InterPro" id="IPR046342">
    <property type="entry name" value="CBS_dom_sf"/>
</dbReference>
<dbReference type="CDD" id="cd17787">
    <property type="entry name" value="CBS_pair_ACT"/>
    <property type="match status" value="1"/>
</dbReference>
<evidence type="ECO:0000259" key="1">
    <source>
        <dbReference type="PROSITE" id="PS51671"/>
    </source>
</evidence>
<dbReference type="KEGG" id="mpg:Theba_0655"/>
<dbReference type="Gene3D" id="3.30.70.260">
    <property type="match status" value="1"/>
</dbReference>
<evidence type="ECO:0000313" key="3">
    <source>
        <dbReference type="Proteomes" id="UP000002881"/>
    </source>
</evidence>
<dbReference type="InterPro" id="IPR000644">
    <property type="entry name" value="CBS_dom"/>
</dbReference>
<gene>
    <name evidence="2" type="ORF">Theba_0655</name>
</gene>
<dbReference type="Pfam" id="PF00571">
    <property type="entry name" value="CBS"/>
    <property type="match status" value="1"/>
</dbReference>
<accession>I2F369</accession>
<dbReference type="GeneID" id="87106499"/>
<organism evidence="2 3">
    <name type="scientific">Mesotoga prima MesG1.Ag.4.2</name>
    <dbReference type="NCBI Taxonomy" id="660470"/>
    <lineage>
        <taxon>Bacteria</taxon>
        <taxon>Thermotogati</taxon>
        <taxon>Thermotogota</taxon>
        <taxon>Thermotogae</taxon>
        <taxon>Kosmotogales</taxon>
        <taxon>Kosmotogaceae</taxon>
        <taxon>Mesotoga</taxon>
    </lineage>
</organism>
<dbReference type="SUPFAM" id="SSF54631">
    <property type="entry name" value="CBS-domain pair"/>
    <property type="match status" value="1"/>
</dbReference>
<dbReference type="STRING" id="660470.Theba_0655"/>
<name>I2F369_9BACT</name>
<keyword evidence="3" id="KW-1185">Reference proteome</keyword>
<dbReference type="InterPro" id="IPR045865">
    <property type="entry name" value="ACT-like_dom_sf"/>
</dbReference>
<dbReference type="EMBL" id="CP003532">
    <property type="protein sequence ID" value="AFK06372.1"/>
    <property type="molecule type" value="Genomic_DNA"/>
</dbReference>
<dbReference type="InterPro" id="IPR002912">
    <property type="entry name" value="ACT_dom"/>
</dbReference>